<evidence type="ECO:0000256" key="1">
    <source>
        <dbReference type="SAM" id="MobiDB-lite"/>
    </source>
</evidence>
<dbReference type="Proteomes" id="UP001234787">
    <property type="component" value="Unassembled WGS sequence"/>
</dbReference>
<sequence>MPRAWAEGEAERDTDSGGASRLDPSLAGIPSLLDEFSEGEEWKHHEASPSEQGYALMDGSTGLAAYHRRDAGSVLPIAGRVKTGTTKIRGTISADSTPAVSEEHRYSLE</sequence>
<feature type="region of interest" description="Disordered" evidence="1">
    <location>
        <begin position="1"/>
        <end position="56"/>
    </location>
</feature>
<organism evidence="2 3">
    <name type="scientific">Cryptomeria japonica</name>
    <name type="common">Japanese cedar</name>
    <name type="synonym">Cupressus japonica</name>
    <dbReference type="NCBI Taxonomy" id="3369"/>
    <lineage>
        <taxon>Eukaryota</taxon>
        <taxon>Viridiplantae</taxon>
        <taxon>Streptophyta</taxon>
        <taxon>Embryophyta</taxon>
        <taxon>Tracheophyta</taxon>
        <taxon>Spermatophyta</taxon>
        <taxon>Pinopsida</taxon>
        <taxon>Pinidae</taxon>
        <taxon>Conifers II</taxon>
        <taxon>Cupressales</taxon>
        <taxon>Cupressaceae</taxon>
        <taxon>Cryptomeria</taxon>
    </lineage>
</organism>
<evidence type="ECO:0000313" key="3">
    <source>
        <dbReference type="Proteomes" id="UP001234787"/>
    </source>
</evidence>
<gene>
    <name evidence="2" type="ORF">SUGI_1446720</name>
</gene>
<evidence type="ECO:0000313" key="2">
    <source>
        <dbReference type="EMBL" id="GLJ58401.1"/>
    </source>
</evidence>
<comment type="caution">
    <text evidence="2">The sequence shown here is derived from an EMBL/GenBank/DDBJ whole genome shotgun (WGS) entry which is preliminary data.</text>
</comment>
<accession>A0AAD3NRK8</accession>
<dbReference type="AlphaFoldDB" id="A0AAD3NRK8"/>
<protein>
    <submittedName>
        <fullName evidence="2">Uncharacterized protein</fullName>
    </submittedName>
</protein>
<keyword evidence="3" id="KW-1185">Reference proteome</keyword>
<dbReference type="EMBL" id="BSEH01000374">
    <property type="protein sequence ID" value="GLJ58401.1"/>
    <property type="molecule type" value="Genomic_DNA"/>
</dbReference>
<name>A0AAD3NRK8_CRYJA</name>
<reference evidence="2" key="1">
    <citation type="submission" date="2022-12" db="EMBL/GenBank/DDBJ databases">
        <title>Chromosome-Level Genome Assembly of Japanese Cedar (Cryptomeriajaponica D. Don).</title>
        <authorList>
            <person name="Fujino T."/>
            <person name="Yamaguchi K."/>
            <person name="Yokoyama T."/>
            <person name="Hamanaka T."/>
            <person name="Harazono Y."/>
            <person name="Kamada H."/>
            <person name="Kobayashi W."/>
            <person name="Ujino-Ihara T."/>
            <person name="Uchiyama K."/>
            <person name="Matsumoto A."/>
            <person name="Izuno A."/>
            <person name="Tsumura Y."/>
            <person name="Toyoda A."/>
            <person name="Shigenobu S."/>
            <person name="Moriguchi Y."/>
            <person name="Ueno S."/>
            <person name="Kasahara M."/>
        </authorList>
    </citation>
    <scope>NUCLEOTIDE SEQUENCE</scope>
</reference>
<proteinExistence type="predicted"/>